<dbReference type="PANTHER" id="PTHR44858:SF1">
    <property type="entry name" value="UDP-N-ACETYLGLUCOSAMINE--PEPTIDE N-ACETYLGLUCOSAMINYLTRANSFERASE SPINDLY-RELATED"/>
    <property type="match status" value="1"/>
</dbReference>
<dbReference type="InterPro" id="IPR050498">
    <property type="entry name" value="Ycf3"/>
</dbReference>
<organism evidence="5 6">
    <name type="scientific">Thioalkalivibrio sulfidiphilus (strain HL-EbGR7)</name>
    <dbReference type="NCBI Taxonomy" id="396588"/>
    <lineage>
        <taxon>Bacteria</taxon>
        <taxon>Pseudomonadati</taxon>
        <taxon>Pseudomonadota</taxon>
        <taxon>Gammaproteobacteria</taxon>
        <taxon>Chromatiales</taxon>
        <taxon>Ectothiorhodospiraceae</taxon>
        <taxon>Thioalkalivibrio</taxon>
    </lineage>
</organism>
<dbReference type="OrthoDB" id="5779722at2"/>
<name>B8GRP7_THISH</name>
<dbReference type="KEGG" id="tgr:Tgr7_1517"/>
<dbReference type="RefSeq" id="WP_012638084.1">
    <property type="nucleotide sequence ID" value="NC_011901.1"/>
</dbReference>
<dbReference type="AlphaFoldDB" id="B8GRP7"/>
<feature type="repeat" description="TPR" evidence="3">
    <location>
        <begin position="335"/>
        <end position="368"/>
    </location>
</feature>
<evidence type="ECO:0000256" key="4">
    <source>
        <dbReference type="SAM" id="SignalP"/>
    </source>
</evidence>
<keyword evidence="4" id="KW-0732">Signal</keyword>
<reference evidence="5 6" key="1">
    <citation type="journal article" date="2011" name="Stand. Genomic Sci.">
        <title>Complete genome sequence of 'Thioalkalivibrio sulfidophilus' HL-EbGr7.</title>
        <authorList>
            <person name="Muyzer G."/>
            <person name="Sorokin D.Y."/>
            <person name="Mavromatis K."/>
            <person name="Lapidus A."/>
            <person name="Clum A."/>
            <person name="Ivanova N."/>
            <person name="Pati A."/>
            <person name="d'Haeseleer P."/>
            <person name="Woyke T."/>
            <person name="Kyrpides N.C."/>
        </authorList>
    </citation>
    <scope>NUCLEOTIDE SEQUENCE [LARGE SCALE GENOMIC DNA]</scope>
    <source>
        <strain evidence="5 6">HL-EbGR7</strain>
    </source>
</reference>
<sequence length="382" mass="42799" precursor="true">MSPASAIPACAPRSPKVHTTLALTCLAALLLSGISNAAAQETPAIRANPDTVRTWNRFADGIYQLHLQHLRDTEVRTETRAGGYPEGSLGGPDFFHEVHYYDAATGRLLSRIQWETAQVQTIHSIQVYLHDDEGRVRVDYYAAYLPVFRNAPMNTLVNLHAYHGELRAFRQFDASGNRRYEQCRGRLEGESLWLDAEFFPMDESVVESDAYRRCFGMLQEQAGEHIDPLHHLRGTAQWPAIRPESAAELDQLISQYEHKRRITPLRGDLRVKAGDAWYLKGDDPQAIAHYDAALEIDPALYEAYFGRGMALTRLGRVEEGIESLDRFLAQAPGSTLGYVQRGLAHLALDRPERAVADLRRALTLDPDNAEARAALQRLGQDG</sequence>
<dbReference type="Pfam" id="PF13414">
    <property type="entry name" value="TPR_11"/>
    <property type="match status" value="1"/>
</dbReference>
<evidence type="ECO:0000313" key="6">
    <source>
        <dbReference type="Proteomes" id="UP000002383"/>
    </source>
</evidence>
<dbReference type="Proteomes" id="UP000002383">
    <property type="component" value="Chromosome"/>
</dbReference>
<accession>B8GRP7</accession>
<dbReference type="Gene3D" id="1.25.40.10">
    <property type="entry name" value="Tetratricopeptide repeat domain"/>
    <property type="match status" value="1"/>
</dbReference>
<dbReference type="PANTHER" id="PTHR44858">
    <property type="entry name" value="TETRATRICOPEPTIDE REPEAT PROTEIN 6"/>
    <property type="match status" value="1"/>
</dbReference>
<gene>
    <name evidence="5" type="ordered locus">Tgr7_1517</name>
</gene>
<keyword evidence="2 3" id="KW-0802">TPR repeat</keyword>
<evidence type="ECO:0000256" key="2">
    <source>
        <dbReference type="ARBA" id="ARBA00022803"/>
    </source>
</evidence>
<dbReference type="PROSITE" id="PS50005">
    <property type="entry name" value="TPR"/>
    <property type="match status" value="3"/>
</dbReference>
<keyword evidence="6" id="KW-1185">Reference proteome</keyword>
<dbReference type="STRING" id="396588.Tgr7_1517"/>
<evidence type="ECO:0000313" key="5">
    <source>
        <dbReference type="EMBL" id="ACL72601.1"/>
    </source>
</evidence>
<evidence type="ECO:0000256" key="3">
    <source>
        <dbReference type="PROSITE-ProRule" id="PRU00339"/>
    </source>
</evidence>
<dbReference type="SMART" id="SM00028">
    <property type="entry name" value="TPR"/>
    <property type="match status" value="3"/>
</dbReference>
<feature type="chain" id="PRO_5002870464" evidence="4">
    <location>
        <begin position="38"/>
        <end position="382"/>
    </location>
</feature>
<protein>
    <submittedName>
        <fullName evidence="5">Uncharacterized protein</fullName>
    </submittedName>
</protein>
<proteinExistence type="predicted"/>
<dbReference type="eggNOG" id="COG0457">
    <property type="taxonomic scope" value="Bacteria"/>
</dbReference>
<dbReference type="HOGENOM" id="CLU_723478_0_0_6"/>
<evidence type="ECO:0000256" key="1">
    <source>
        <dbReference type="ARBA" id="ARBA00022737"/>
    </source>
</evidence>
<dbReference type="SUPFAM" id="SSF48452">
    <property type="entry name" value="TPR-like"/>
    <property type="match status" value="1"/>
</dbReference>
<keyword evidence="1" id="KW-0677">Repeat</keyword>
<dbReference type="EMBL" id="CP001339">
    <property type="protein sequence ID" value="ACL72601.1"/>
    <property type="molecule type" value="Genomic_DNA"/>
</dbReference>
<dbReference type="InterPro" id="IPR013105">
    <property type="entry name" value="TPR_2"/>
</dbReference>
<dbReference type="Pfam" id="PF07719">
    <property type="entry name" value="TPR_2"/>
    <property type="match status" value="1"/>
</dbReference>
<feature type="repeat" description="TPR" evidence="3">
    <location>
        <begin position="267"/>
        <end position="300"/>
    </location>
</feature>
<dbReference type="InterPro" id="IPR011990">
    <property type="entry name" value="TPR-like_helical_dom_sf"/>
</dbReference>
<feature type="signal peptide" evidence="4">
    <location>
        <begin position="1"/>
        <end position="37"/>
    </location>
</feature>
<feature type="repeat" description="TPR" evidence="3">
    <location>
        <begin position="301"/>
        <end position="334"/>
    </location>
</feature>
<dbReference type="InterPro" id="IPR019734">
    <property type="entry name" value="TPR_rpt"/>
</dbReference>